<organism evidence="2 3">
    <name type="scientific">Coprinopsis cinerea (strain Okayama-7 / 130 / ATCC MYA-4618 / FGSC 9003)</name>
    <name type="common">Inky cap fungus</name>
    <name type="synonym">Hormographiella aspergillata</name>
    <dbReference type="NCBI Taxonomy" id="240176"/>
    <lineage>
        <taxon>Eukaryota</taxon>
        <taxon>Fungi</taxon>
        <taxon>Dikarya</taxon>
        <taxon>Basidiomycota</taxon>
        <taxon>Agaricomycotina</taxon>
        <taxon>Agaricomycetes</taxon>
        <taxon>Agaricomycetidae</taxon>
        <taxon>Agaricales</taxon>
        <taxon>Agaricineae</taxon>
        <taxon>Psathyrellaceae</taxon>
        <taxon>Coprinopsis</taxon>
    </lineage>
</organism>
<reference evidence="2 3" key="1">
    <citation type="journal article" date="2010" name="Proc. Natl. Acad. Sci. U.S.A.">
        <title>Insights into evolution of multicellular fungi from the assembled chromosomes of the mushroom Coprinopsis cinerea (Coprinus cinereus).</title>
        <authorList>
            <person name="Stajich J.E."/>
            <person name="Wilke S.K."/>
            <person name="Ahren D."/>
            <person name="Au C.H."/>
            <person name="Birren B.W."/>
            <person name="Borodovsky M."/>
            <person name="Burns C."/>
            <person name="Canback B."/>
            <person name="Casselton L.A."/>
            <person name="Cheng C.K."/>
            <person name="Deng J."/>
            <person name="Dietrich F.S."/>
            <person name="Fargo D.C."/>
            <person name="Farman M.L."/>
            <person name="Gathman A.C."/>
            <person name="Goldberg J."/>
            <person name="Guigo R."/>
            <person name="Hoegger P.J."/>
            <person name="Hooker J.B."/>
            <person name="Huggins A."/>
            <person name="James T.Y."/>
            <person name="Kamada T."/>
            <person name="Kilaru S."/>
            <person name="Kodira C."/>
            <person name="Kues U."/>
            <person name="Kupfer D."/>
            <person name="Kwan H.S."/>
            <person name="Lomsadze A."/>
            <person name="Li W."/>
            <person name="Lilly W.W."/>
            <person name="Ma L.J."/>
            <person name="Mackey A.J."/>
            <person name="Manning G."/>
            <person name="Martin F."/>
            <person name="Muraguchi H."/>
            <person name="Natvig D.O."/>
            <person name="Palmerini H."/>
            <person name="Ramesh M.A."/>
            <person name="Rehmeyer C.J."/>
            <person name="Roe B.A."/>
            <person name="Shenoy N."/>
            <person name="Stanke M."/>
            <person name="Ter-Hovhannisyan V."/>
            <person name="Tunlid A."/>
            <person name="Velagapudi R."/>
            <person name="Vision T.J."/>
            <person name="Zeng Q."/>
            <person name="Zolan M.E."/>
            <person name="Pukkila P.J."/>
        </authorList>
    </citation>
    <scope>NUCLEOTIDE SEQUENCE [LARGE SCALE GENOMIC DNA]</scope>
    <source>
        <strain evidence="3">Okayama-7 / 130 / ATCC MYA-4618 / FGSC 9003</strain>
    </source>
</reference>
<keyword evidence="3" id="KW-1185">Reference proteome</keyword>
<dbReference type="GeneID" id="9379192"/>
<dbReference type="RefSeq" id="XP_002910398.1">
    <property type="nucleotide sequence ID" value="XM_002910352.1"/>
</dbReference>
<dbReference type="Proteomes" id="UP000001861">
    <property type="component" value="Unassembled WGS sequence"/>
</dbReference>
<accession>D6RPY4</accession>
<evidence type="ECO:0000256" key="1">
    <source>
        <dbReference type="SAM" id="MobiDB-lite"/>
    </source>
</evidence>
<evidence type="ECO:0000313" key="3">
    <source>
        <dbReference type="Proteomes" id="UP000001861"/>
    </source>
</evidence>
<dbReference type="VEuPathDB" id="FungiDB:CC1G_15305"/>
<feature type="compositionally biased region" description="Acidic residues" evidence="1">
    <location>
        <begin position="14"/>
        <end position="23"/>
    </location>
</feature>
<protein>
    <submittedName>
        <fullName evidence="2">Uncharacterized protein</fullName>
    </submittedName>
</protein>
<comment type="caution">
    <text evidence="2">The sequence shown here is derived from an EMBL/GenBank/DDBJ whole genome shotgun (WGS) entry which is preliminary data.</text>
</comment>
<name>D6RPY4_COPC7</name>
<sequence>MWDSGELAGRLDLSDYETDEEPSDESKVAEPTSPEVLSQNFISLNDLPTVQYEVAGEDDVDFEPGAIICLDPVEQYVQSLPENEEPRPIVVAREKPSITSYLPGD</sequence>
<dbReference type="HOGENOM" id="CLU_2236451_0_0_1"/>
<dbReference type="KEGG" id="cci:CC1G_15305"/>
<dbReference type="InParanoid" id="D6RPY4"/>
<gene>
    <name evidence="2" type="ORF">CC1G_15305</name>
</gene>
<dbReference type="EMBL" id="AACS02000010">
    <property type="protein sequence ID" value="EFI26904.1"/>
    <property type="molecule type" value="Genomic_DNA"/>
</dbReference>
<evidence type="ECO:0000313" key="2">
    <source>
        <dbReference type="EMBL" id="EFI26904.1"/>
    </source>
</evidence>
<feature type="region of interest" description="Disordered" evidence="1">
    <location>
        <begin position="1"/>
        <end position="35"/>
    </location>
</feature>
<proteinExistence type="predicted"/>
<dbReference type="AlphaFoldDB" id="D6RPY4"/>